<accession>A0A542ZSA3</accession>
<dbReference type="RefSeq" id="WP_142092976.1">
    <property type="nucleotide sequence ID" value="NZ_BAAAMD010000001.1"/>
</dbReference>
<evidence type="ECO:0000313" key="3">
    <source>
        <dbReference type="EMBL" id="TQL63234.1"/>
    </source>
</evidence>
<evidence type="ECO:0000256" key="2">
    <source>
        <dbReference type="SAM" id="Phobius"/>
    </source>
</evidence>
<proteinExistence type="predicted"/>
<keyword evidence="2" id="KW-0812">Transmembrane</keyword>
<organism evidence="3 4">
    <name type="scientific">Propioniferax innocua</name>
    <dbReference type="NCBI Taxonomy" id="1753"/>
    <lineage>
        <taxon>Bacteria</taxon>
        <taxon>Bacillati</taxon>
        <taxon>Actinomycetota</taxon>
        <taxon>Actinomycetes</taxon>
        <taxon>Propionibacteriales</taxon>
        <taxon>Propionibacteriaceae</taxon>
        <taxon>Propioniferax</taxon>
    </lineage>
</organism>
<feature type="transmembrane region" description="Helical" evidence="2">
    <location>
        <begin position="43"/>
        <end position="64"/>
    </location>
</feature>
<feature type="region of interest" description="Disordered" evidence="1">
    <location>
        <begin position="17"/>
        <end position="39"/>
    </location>
</feature>
<sequence>MDDTSTLQLPRVRRREALVRRGSDQETRKPSYEENETTSPSEITWTIAAFVGLFLLAWVGSVVIQHL</sequence>
<evidence type="ECO:0000256" key="1">
    <source>
        <dbReference type="SAM" id="MobiDB-lite"/>
    </source>
</evidence>
<dbReference type="EMBL" id="VFOR01000001">
    <property type="protein sequence ID" value="TQL63234.1"/>
    <property type="molecule type" value="Genomic_DNA"/>
</dbReference>
<protein>
    <submittedName>
        <fullName evidence="3">Uncharacterized protein</fullName>
    </submittedName>
</protein>
<keyword evidence="2" id="KW-1133">Transmembrane helix</keyword>
<gene>
    <name evidence="3" type="ORF">FB460_1035</name>
</gene>
<name>A0A542ZSA3_9ACTN</name>
<reference evidence="3 4" key="1">
    <citation type="submission" date="2019-06" db="EMBL/GenBank/DDBJ databases">
        <title>Sequencing the genomes of 1000 actinobacteria strains.</title>
        <authorList>
            <person name="Klenk H.-P."/>
        </authorList>
    </citation>
    <scope>NUCLEOTIDE SEQUENCE [LARGE SCALE GENOMIC DNA]</scope>
    <source>
        <strain evidence="3 4">DSM 8251</strain>
    </source>
</reference>
<evidence type="ECO:0000313" key="4">
    <source>
        <dbReference type="Proteomes" id="UP000316196"/>
    </source>
</evidence>
<comment type="caution">
    <text evidence="3">The sequence shown here is derived from an EMBL/GenBank/DDBJ whole genome shotgun (WGS) entry which is preliminary data.</text>
</comment>
<dbReference type="AlphaFoldDB" id="A0A542ZSA3"/>
<keyword evidence="4" id="KW-1185">Reference proteome</keyword>
<feature type="compositionally biased region" description="Basic and acidic residues" evidence="1">
    <location>
        <begin position="17"/>
        <end position="32"/>
    </location>
</feature>
<keyword evidence="2" id="KW-0472">Membrane</keyword>
<dbReference type="Proteomes" id="UP000316196">
    <property type="component" value="Unassembled WGS sequence"/>
</dbReference>